<dbReference type="PANTHER" id="PTHR43540:SF6">
    <property type="entry name" value="ISOCHORISMATASE-LIKE DOMAIN-CONTAINING PROTEIN"/>
    <property type="match status" value="1"/>
</dbReference>
<feature type="domain" description="Isochorismatase-like" evidence="2">
    <location>
        <begin position="3"/>
        <end position="141"/>
    </location>
</feature>
<dbReference type="InterPro" id="IPR050272">
    <property type="entry name" value="Isochorismatase-like_hydrls"/>
</dbReference>
<name>A0A7D5ZEV9_9NEIS</name>
<dbReference type="Proteomes" id="UP000510822">
    <property type="component" value="Chromosome"/>
</dbReference>
<dbReference type="Pfam" id="PF00857">
    <property type="entry name" value="Isochorismatase"/>
    <property type="match status" value="1"/>
</dbReference>
<dbReference type="RefSeq" id="WP_180307587.1">
    <property type="nucleotide sequence ID" value="NZ_CP058952.1"/>
</dbReference>
<evidence type="ECO:0000313" key="4">
    <source>
        <dbReference type="Proteomes" id="UP000510822"/>
    </source>
</evidence>
<dbReference type="InterPro" id="IPR036380">
    <property type="entry name" value="Isochorismatase-like_sf"/>
</dbReference>
<dbReference type="AlphaFoldDB" id="A0A7D5ZEV9"/>
<organism evidence="3 4">
    <name type="scientific">Chitinibacter fontanus</name>
    <dbReference type="NCBI Taxonomy" id="1737446"/>
    <lineage>
        <taxon>Bacteria</taxon>
        <taxon>Pseudomonadati</taxon>
        <taxon>Pseudomonadota</taxon>
        <taxon>Betaproteobacteria</taxon>
        <taxon>Neisseriales</taxon>
        <taxon>Chitinibacteraceae</taxon>
        <taxon>Chitinibacter</taxon>
    </lineage>
</organism>
<accession>A0A7D5ZEV9</accession>
<evidence type="ECO:0000256" key="1">
    <source>
        <dbReference type="ARBA" id="ARBA00022801"/>
    </source>
</evidence>
<dbReference type="EMBL" id="CP058952">
    <property type="protein sequence ID" value="QLI80447.1"/>
    <property type="molecule type" value="Genomic_DNA"/>
</dbReference>
<dbReference type="Gene3D" id="3.40.50.850">
    <property type="entry name" value="Isochorismatase-like"/>
    <property type="match status" value="1"/>
</dbReference>
<protein>
    <submittedName>
        <fullName evidence="3">Isochorismatase family protein</fullName>
    </submittedName>
</protein>
<sequence>MSSALLVIDVQQSFEQRPFWTDADLPTFAEQLNRLIAGCEAAQIPVVNILHVDGDAPFSKASGWVKPMAFLRHTPAATFEKQVHNALTESGLLQWLHQRQIKRLIISGIRTEQCCETTTRVASDLGFAVDFVTEATLTFAMTHTNGRVFSPAEIKERTELVLARRFARICTVADILAELSAIDRPRLQGVQ</sequence>
<dbReference type="GO" id="GO:0016787">
    <property type="term" value="F:hydrolase activity"/>
    <property type="evidence" value="ECO:0007669"/>
    <property type="project" value="UniProtKB-KW"/>
</dbReference>
<dbReference type="KEGG" id="cfon:HZU75_02225"/>
<dbReference type="SUPFAM" id="SSF52499">
    <property type="entry name" value="Isochorismatase-like hydrolases"/>
    <property type="match status" value="1"/>
</dbReference>
<keyword evidence="4" id="KW-1185">Reference proteome</keyword>
<reference evidence="3 4" key="1">
    <citation type="journal article" date="2016" name="Int. J. Syst. Evol. Microbiol.">
        <title>Chitinibacter fontanus sp. nov., isolated from a spring.</title>
        <authorList>
            <person name="Sheu S.Y."/>
            <person name="Li Y.S."/>
            <person name="Young C.C."/>
            <person name="Chen W.M."/>
        </authorList>
    </citation>
    <scope>NUCLEOTIDE SEQUENCE [LARGE SCALE GENOMIC DNA]</scope>
    <source>
        <strain evidence="3 4">STM-7</strain>
    </source>
</reference>
<dbReference type="PANTHER" id="PTHR43540">
    <property type="entry name" value="PEROXYUREIDOACRYLATE/UREIDOACRYLATE AMIDOHYDROLASE-RELATED"/>
    <property type="match status" value="1"/>
</dbReference>
<proteinExistence type="predicted"/>
<keyword evidence="1" id="KW-0378">Hydrolase</keyword>
<evidence type="ECO:0000259" key="2">
    <source>
        <dbReference type="Pfam" id="PF00857"/>
    </source>
</evidence>
<gene>
    <name evidence="3" type="ORF">HZU75_02225</name>
</gene>
<evidence type="ECO:0000313" key="3">
    <source>
        <dbReference type="EMBL" id="QLI80447.1"/>
    </source>
</evidence>
<dbReference type="InterPro" id="IPR000868">
    <property type="entry name" value="Isochorismatase-like_dom"/>
</dbReference>